<feature type="transmembrane region" description="Helical" evidence="2">
    <location>
        <begin position="116"/>
        <end position="140"/>
    </location>
</feature>
<comment type="caution">
    <text evidence="3">The sequence shown here is derived from an EMBL/GenBank/DDBJ whole genome shotgun (WGS) entry which is preliminary data.</text>
</comment>
<organism evidence="3 4">
    <name type="scientific">Streptomyces axinellae</name>
    <dbReference type="NCBI Taxonomy" id="552788"/>
    <lineage>
        <taxon>Bacteria</taxon>
        <taxon>Bacillati</taxon>
        <taxon>Actinomycetota</taxon>
        <taxon>Actinomycetes</taxon>
        <taxon>Kitasatosporales</taxon>
        <taxon>Streptomycetaceae</taxon>
        <taxon>Streptomyces</taxon>
    </lineage>
</organism>
<evidence type="ECO:0000256" key="2">
    <source>
        <dbReference type="SAM" id="Phobius"/>
    </source>
</evidence>
<reference evidence="3 4" key="1">
    <citation type="journal article" date="2019" name="Int. J. Syst. Evol. Microbiol.">
        <title>The Global Catalogue of Microorganisms (GCM) 10K type strain sequencing project: providing services to taxonomists for standard genome sequencing and annotation.</title>
        <authorList>
            <consortium name="The Broad Institute Genomics Platform"/>
            <consortium name="The Broad Institute Genome Sequencing Center for Infectious Disease"/>
            <person name="Wu L."/>
            <person name="Ma J."/>
        </authorList>
    </citation>
    <scope>NUCLEOTIDE SEQUENCE [LARGE SCALE GENOMIC DNA]</scope>
    <source>
        <strain evidence="3 4">JCM 16373</strain>
    </source>
</reference>
<feature type="compositionally biased region" description="Gly residues" evidence="1">
    <location>
        <begin position="320"/>
        <end position="336"/>
    </location>
</feature>
<feature type="compositionally biased region" description="Pro residues" evidence="1">
    <location>
        <begin position="281"/>
        <end position="298"/>
    </location>
</feature>
<feature type="transmembrane region" description="Helical" evidence="2">
    <location>
        <begin position="46"/>
        <end position="72"/>
    </location>
</feature>
<protein>
    <recommendedName>
        <fullName evidence="5">Type VI secretion protein</fullName>
    </recommendedName>
</protein>
<name>A0ABN3QDR1_9ACTN</name>
<accession>A0ABN3QDR1</accession>
<feature type="compositionally biased region" description="Basic and acidic residues" evidence="1">
    <location>
        <begin position="7"/>
        <end position="18"/>
    </location>
</feature>
<keyword evidence="2" id="KW-0472">Membrane</keyword>
<feature type="compositionally biased region" description="Polar residues" evidence="1">
    <location>
        <begin position="209"/>
        <end position="222"/>
    </location>
</feature>
<evidence type="ECO:0000313" key="4">
    <source>
        <dbReference type="Proteomes" id="UP001501447"/>
    </source>
</evidence>
<feature type="region of interest" description="Disordered" evidence="1">
    <location>
        <begin position="1"/>
        <end position="38"/>
    </location>
</feature>
<keyword evidence="2" id="KW-0812">Transmembrane</keyword>
<evidence type="ECO:0000313" key="3">
    <source>
        <dbReference type="EMBL" id="GAA2623733.1"/>
    </source>
</evidence>
<feature type="compositionally biased region" description="Basic and acidic residues" evidence="1">
    <location>
        <begin position="154"/>
        <end position="185"/>
    </location>
</feature>
<feature type="region of interest" description="Disordered" evidence="1">
    <location>
        <begin position="149"/>
        <end position="337"/>
    </location>
</feature>
<evidence type="ECO:0000256" key="1">
    <source>
        <dbReference type="SAM" id="MobiDB-lite"/>
    </source>
</evidence>
<keyword evidence="4" id="KW-1185">Reference proteome</keyword>
<dbReference type="Proteomes" id="UP001501447">
    <property type="component" value="Unassembled WGS sequence"/>
</dbReference>
<keyword evidence="2" id="KW-1133">Transmembrane helix</keyword>
<dbReference type="EMBL" id="BAAARJ010000013">
    <property type="protein sequence ID" value="GAA2623733.1"/>
    <property type="molecule type" value="Genomic_DNA"/>
</dbReference>
<sequence length="586" mass="61705">MTLPMSYDDREYPREPRPRRGPYPAASHDPSAPQGRGGGGGISDGLLISVLAFLLGLTLFAWTATGLAGLFAHGAWPDHVTFGHTPQAVRELITEPHNLTDAWPQTPPDQLSGYGLFWGIFLSQLMVLMVLTVFVMGTVARARAVRRTRRLREQHREPERDPARAGRETAHERPHEHRPGRHPHEPAGPTHSPTEARPWPGTAHDPANGTPSGPTNTSTNATAYGATPHTAMPPAATDFRQNTPNPAPHTTAATGPTPATVGMAGTADPAGSAGTTETPSGLPPSPRTPGTPATPPPTAHGETVGARSAPSTGNADGTGRTIGAGNLTGTGRGADGGAAQDPVAQILEAPGAVLVAAPTPALWAATKTARAKLGPIHLFDPTHACDTPDRLRWSPHHGCADRTTAASRATALLAPLRSPRPIDATTHTAAETVLRCWLHAAALEKKPFREVHRWALATSPASDPVRILRSHPRSTSGAGGELEAVLTGHPQLRADAVALIRRALAPLGQLHVRNACSAERADRLALESFIDETGTLYVVGEDPEVLPLLNALTQSVVEHGRRMAVRSSAGRLDPPLTTVLRLAETL</sequence>
<gene>
    <name evidence="3" type="ORF">GCM10009863_42700</name>
</gene>
<evidence type="ECO:0008006" key="5">
    <source>
        <dbReference type="Google" id="ProtNLM"/>
    </source>
</evidence>
<feature type="compositionally biased region" description="Low complexity" evidence="1">
    <location>
        <begin position="226"/>
        <end position="237"/>
    </location>
</feature>
<proteinExistence type="predicted"/>
<feature type="compositionally biased region" description="Low complexity" evidence="1">
    <location>
        <begin position="248"/>
        <end position="267"/>
    </location>
</feature>